<feature type="chain" id="PRO_5015113386" description="Peptidase S53 domain-containing protein" evidence="9">
    <location>
        <begin position="19"/>
        <end position="779"/>
    </location>
</feature>
<dbReference type="InterPro" id="IPR050819">
    <property type="entry name" value="Tripeptidyl-peptidase_I"/>
</dbReference>
<name>A0A2P6NX50_9EUKA</name>
<evidence type="ECO:0000256" key="3">
    <source>
        <dbReference type="ARBA" id="ARBA00022801"/>
    </source>
</evidence>
<dbReference type="AlphaFoldDB" id="A0A2P6NX50"/>
<dbReference type="CDD" id="cd04056">
    <property type="entry name" value="Peptidases_S53"/>
    <property type="match status" value="1"/>
</dbReference>
<keyword evidence="6" id="KW-0865">Zymogen</keyword>
<feature type="binding site" evidence="7">
    <location>
        <position position="677"/>
    </location>
    <ligand>
        <name>Ca(2+)</name>
        <dbReference type="ChEBI" id="CHEBI:29108"/>
    </ligand>
</feature>
<keyword evidence="9" id="KW-0732">Signal</keyword>
<evidence type="ECO:0000256" key="2">
    <source>
        <dbReference type="ARBA" id="ARBA00022723"/>
    </source>
</evidence>
<evidence type="ECO:0000256" key="5">
    <source>
        <dbReference type="ARBA" id="ARBA00022837"/>
    </source>
</evidence>
<feature type="domain" description="Peptidase S53" evidence="10">
    <location>
        <begin position="201"/>
        <end position="697"/>
    </location>
</feature>
<feature type="binding site" evidence="7">
    <location>
        <position position="675"/>
    </location>
    <ligand>
        <name>Ca(2+)</name>
        <dbReference type="ChEBI" id="CHEBI:29108"/>
    </ligand>
</feature>
<dbReference type="Proteomes" id="UP000241769">
    <property type="component" value="Unassembled WGS sequence"/>
</dbReference>
<dbReference type="SUPFAM" id="SSF52743">
    <property type="entry name" value="Subtilisin-like"/>
    <property type="match status" value="1"/>
</dbReference>
<feature type="active site" description="Charge relay system" evidence="7">
    <location>
        <position position="607"/>
    </location>
</feature>
<dbReference type="SMART" id="SM00944">
    <property type="entry name" value="Pro-kuma_activ"/>
    <property type="match status" value="1"/>
</dbReference>
<dbReference type="CDD" id="cd11377">
    <property type="entry name" value="Pro-peptidase_S53"/>
    <property type="match status" value="1"/>
</dbReference>
<dbReference type="Pfam" id="PF09286">
    <property type="entry name" value="Pro-kuma_activ"/>
    <property type="match status" value="1"/>
</dbReference>
<dbReference type="PROSITE" id="PS51695">
    <property type="entry name" value="SEDOLISIN"/>
    <property type="match status" value="1"/>
</dbReference>
<protein>
    <recommendedName>
        <fullName evidence="10">Peptidase S53 domain-containing protein</fullName>
    </recommendedName>
</protein>
<keyword evidence="5 7" id="KW-0106">Calcium</keyword>
<feature type="compositionally biased region" description="Low complexity" evidence="8">
    <location>
        <begin position="187"/>
        <end position="196"/>
    </location>
</feature>
<keyword evidence="2 7" id="KW-0479">Metal-binding</keyword>
<dbReference type="PROSITE" id="PS51257">
    <property type="entry name" value="PROKAR_LIPOPROTEIN"/>
    <property type="match status" value="1"/>
</dbReference>
<gene>
    <name evidence="11" type="ORF">PROFUN_02951</name>
</gene>
<evidence type="ECO:0000313" key="12">
    <source>
        <dbReference type="Proteomes" id="UP000241769"/>
    </source>
</evidence>
<keyword evidence="3 7" id="KW-0378">Hydrolase</keyword>
<feature type="region of interest" description="Disordered" evidence="8">
    <location>
        <begin position="702"/>
        <end position="728"/>
    </location>
</feature>
<reference evidence="11 12" key="1">
    <citation type="journal article" date="2018" name="Genome Biol. Evol.">
        <title>Multiple Roots of Fruiting Body Formation in Amoebozoa.</title>
        <authorList>
            <person name="Hillmann F."/>
            <person name="Forbes G."/>
            <person name="Novohradska S."/>
            <person name="Ferling I."/>
            <person name="Riege K."/>
            <person name="Groth M."/>
            <person name="Westermann M."/>
            <person name="Marz M."/>
            <person name="Spaller T."/>
            <person name="Winckler T."/>
            <person name="Schaap P."/>
            <person name="Glockner G."/>
        </authorList>
    </citation>
    <scope>NUCLEOTIDE SEQUENCE [LARGE SCALE GENOMIC DNA]</scope>
    <source>
        <strain evidence="11 12">Jena</strain>
    </source>
</reference>
<feature type="active site" description="Charge relay system" evidence="7">
    <location>
        <position position="271"/>
    </location>
</feature>
<keyword evidence="12" id="KW-1185">Reference proteome</keyword>
<keyword evidence="1 7" id="KW-0645">Protease</keyword>
<comment type="caution">
    <text evidence="11">The sequence shown here is derived from an EMBL/GenBank/DDBJ whole genome shotgun (WGS) entry which is preliminary data.</text>
</comment>
<dbReference type="PANTHER" id="PTHR14218:SF40">
    <property type="entry name" value="PEPTIDASE S8 AND S53 DOMAIN-CONTAINING PROTEIN"/>
    <property type="match status" value="1"/>
</dbReference>
<evidence type="ECO:0000256" key="7">
    <source>
        <dbReference type="PROSITE-ProRule" id="PRU01032"/>
    </source>
</evidence>
<dbReference type="GO" id="GO:0006508">
    <property type="term" value="P:proteolysis"/>
    <property type="evidence" value="ECO:0007669"/>
    <property type="project" value="UniProtKB-KW"/>
</dbReference>
<dbReference type="InterPro" id="IPR030400">
    <property type="entry name" value="Sedolisin_dom"/>
</dbReference>
<dbReference type="GO" id="GO:0004252">
    <property type="term" value="F:serine-type endopeptidase activity"/>
    <property type="evidence" value="ECO:0007669"/>
    <property type="project" value="UniProtKB-UniRule"/>
</dbReference>
<feature type="binding site" evidence="7">
    <location>
        <position position="652"/>
    </location>
    <ligand>
        <name>Ca(2+)</name>
        <dbReference type="ChEBI" id="CHEBI:29108"/>
    </ligand>
</feature>
<dbReference type="PANTHER" id="PTHR14218">
    <property type="entry name" value="PROTEASE S8 TRIPEPTIDYL PEPTIDASE I CLN2"/>
    <property type="match status" value="1"/>
</dbReference>
<evidence type="ECO:0000313" key="11">
    <source>
        <dbReference type="EMBL" id="PRP88540.1"/>
    </source>
</evidence>
<evidence type="ECO:0000256" key="8">
    <source>
        <dbReference type="SAM" id="MobiDB-lite"/>
    </source>
</evidence>
<sequence>MDVKLLGIVFLLLSLGCAEKRKTLSDRQGLPKGWRQGVEADASHPFTFTVHLKHQNLDVLDDIFWKVSDPQHTDYGKFLSSDQVDSLIRPDATSFDSVIAWLNENNVTSQSFKIGNAYVRVNTNTATASRMFQTRLTWYHSSKRSTVRSTEETSLPAHLSSHVELVTGLNEFHPPARITSHRRKRSSGSSSPYTAPYSAYASTPSALRTTYNHTSGTNSSTTQGVMGFQDVYEPTALSAFEKANGLPTISPINVPSLTCPSTCDKTESNLDVQYITGVGSGIQTYFISSEDKNNDEFILEGLEVNLPNAPVTPQILSISYGIGETVICDGAFQLCGTTTATATASYRSRSDTLFQKLGAQGVTILVASGDNGAQGDSGVGLCPANTTVYCLAGGCTYTSTLCPTVEVKSSNYGNYIWPTIGKNDPLSSVQNLYTTFASDNSACNVAIDQDTDGNYHLYSECACSQLVYNAYNIGNGYGSATFAQYKVATADRSQYFSNGWPGTSPYVTSVGATLVYADNTETTCSSIGGSGISSEGGFSTVYTQPSYQSTVVNNYLNNHAPTNNGLYTKTGRGYPDISFSGHNYPIYTGCTSTSTSSCTQTSVDGTSASTPILGGMIALINDQLITAGKSTVGFLNPILYQAYSQNVSIFRDITTGDNKCSEAYCCQYGFPAAPGWDPATGLGSFDHAQFSAYVMAQKVGSSSTSPPSSTANPSTSAHSSASSESRSSQVNTVYNGTSFYPTASGSSTGGTSSSASTLSQSMGTLAVVIVTISMMLSLA</sequence>
<comment type="cofactor">
    <cofactor evidence="7">
        <name>Ca(2+)</name>
        <dbReference type="ChEBI" id="CHEBI:29108"/>
    </cofactor>
    <text evidence="7">Binds 1 Ca(2+) ion per subunit.</text>
</comment>
<dbReference type="Gene3D" id="3.40.50.200">
    <property type="entry name" value="Peptidase S8/S53 domain"/>
    <property type="match status" value="2"/>
</dbReference>
<dbReference type="InParanoid" id="A0A2P6NX50"/>
<dbReference type="InterPro" id="IPR036852">
    <property type="entry name" value="Peptidase_S8/S53_dom_sf"/>
</dbReference>
<feature type="signal peptide" evidence="9">
    <location>
        <begin position="1"/>
        <end position="18"/>
    </location>
</feature>
<evidence type="ECO:0000256" key="4">
    <source>
        <dbReference type="ARBA" id="ARBA00022825"/>
    </source>
</evidence>
<feature type="active site" description="Charge relay system" evidence="7">
    <location>
        <position position="267"/>
    </location>
</feature>
<dbReference type="GO" id="GO:0008240">
    <property type="term" value="F:tripeptidyl-peptidase activity"/>
    <property type="evidence" value="ECO:0007669"/>
    <property type="project" value="TreeGrafter"/>
</dbReference>
<evidence type="ECO:0000259" key="10">
    <source>
        <dbReference type="PROSITE" id="PS51695"/>
    </source>
</evidence>
<proteinExistence type="predicted"/>
<keyword evidence="4 7" id="KW-0720">Serine protease</keyword>
<dbReference type="SUPFAM" id="SSF54897">
    <property type="entry name" value="Protease propeptides/inhibitors"/>
    <property type="match status" value="1"/>
</dbReference>
<evidence type="ECO:0000256" key="1">
    <source>
        <dbReference type="ARBA" id="ARBA00022670"/>
    </source>
</evidence>
<feature type="region of interest" description="Disordered" evidence="8">
    <location>
        <begin position="173"/>
        <end position="196"/>
    </location>
</feature>
<dbReference type="InterPro" id="IPR015366">
    <property type="entry name" value="S53_propep"/>
</dbReference>
<evidence type="ECO:0000256" key="6">
    <source>
        <dbReference type="ARBA" id="ARBA00023145"/>
    </source>
</evidence>
<accession>A0A2P6NX50</accession>
<dbReference type="GO" id="GO:0046872">
    <property type="term" value="F:metal ion binding"/>
    <property type="evidence" value="ECO:0007669"/>
    <property type="project" value="UniProtKB-UniRule"/>
</dbReference>
<feature type="binding site" evidence="7">
    <location>
        <position position="653"/>
    </location>
    <ligand>
        <name>Ca(2+)</name>
        <dbReference type="ChEBI" id="CHEBI:29108"/>
    </ligand>
</feature>
<dbReference type="OrthoDB" id="15796at2759"/>
<dbReference type="EMBL" id="MDYQ01000009">
    <property type="protein sequence ID" value="PRP88540.1"/>
    <property type="molecule type" value="Genomic_DNA"/>
</dbReference>
<evidence type="ECO:0000256" key="9">
    <source>
        <dbReference type="SAM" id="SignalP"/>
    </source>
</evidence>
<organism evidence="11 12">
    <name type="scientific">Planoprotostelium fungivorum</name>
    <dbReference type="NCBI Taxonomy" id="1890364"/>
    <lineage>
        <taxon>Eukaryota</taxon>
        <taxon>Amoebozoa</taxon>
        <taxon>Evosea</taxon>
        <taxon>Variosea</taxon>
        <taxon>Cavosteliida</taxon>
        <taxon>Cavosteliaceae</taxon>
        <taxon>Planoprotostelium</taxon>
    </lineage>
</organism>